<proteinExistence type="inferred from homology"/>
<evidence type="ECO:0000256" key="9">
    <source>
        <dbReference type="ARBA" id="ARBA00023295"/>
    </source>
</evidence>
<dbReference type="Gene3D" id="2.160.20.10">
    <property type="entry name" value="Single-stranded right-handed beta-helix, Pectin lyase-like"/>
    <property type="match status" value="1"/>
</dbReference>
<dbReference type="InterPro" id="IPR012334">
    <property type="entry name" value="Pectin_lyas_fold"/>
</dbReference>
<keyword evidence="8" id="KW-0325">Glycoprotein</keyword>
<evidence type="ECO:0000313" key="17">
    <source>
        <dbReference type="Proteomes" id="UP001365542"/>
    </source>
</evidence>
<dbReference type="GO" id="GO:0005576">
    <property type="term" value="C:extracellular region"/>
    <property type="evidence" value="ECO:0007669"/>
    <property type="project" value="UniProtKB-SubCell"/>
</dbReference>
<evidence type="ECO:0000313" key="16">
    <source>
        <dbReference type="EMBL" id="KAK6537476.1"/>
    </source>
</evidence>
<keyword evidence="3" id="KW-0964">Secreted</keyword>
<dbReference type="EC" id="3.2.1.67" evidence="11"/>
<evidence type="ECO:0000256" key="12">
    <source>
        <dbReference type="ARBA" id="ARBA00048766"/>
    </source>
</evidence>
<keyword evidence="4 15" id="KW-0732">Signal</keyword>
<keyword evidence="5" id="KW-0677">Repeat</keyword>
<dbReference type="GO" id="GO:0005975">
    <property type="term" value="P:carbohydrate metabolic process"/>
    <property type="evidence" value="ECO:0007669"/>
    <property type="project" value="InterPro"/>
</dbReference>
<evidence type="ECO:0000256" key="10">
    <source>
        <dbReference type="ARBA" id="ARBA00023316"/>
    </source>
</evidence>
<evidence type="ECO:0000256" key="8">
    <source>
        <dbReference type="ARBA" id="ARBA00023180"/>
    </source>
</evidence>
<organism evidence="16 17">
    <name type="scientific">Orbilia ellipsospora</name>
    <dbReference type="NCBI Taxonomy" id="2528407"/>
    <lineage>
        <taxon>Eukaryota</taxon>
        <taxon>Fungi</taxon>
        <taxon>Dikarya</taxon>
        <taxon>Ascomycota</taxon>
        <taxon>Pezizomycotina</taxon>
        <taxon>Orbiliomycetes</taxon>
        <taxon>Orbiliales</taxon>
        <taxon>Orbiliaceae</taxon>
        <taxon>Orbilia</taxon>
    </lineage>
</organism>
<evidence type="ECO:0000256" key="1">
    <source>
        <dbReference type="ARBA" id="ARBA00004613"/>
    </source>
</evidence>
<dbReference type="GO" id="GO:0004650">
    <property type="term" value="F:polygalacturonase activity"/>
    <property type="evidence" value="ECO:0007669"/>
    <property type="project" value="InterPro"/>
</dbReference>
<evidence type="ECO:0000256" key="3">
    <source>
        <dbReference type="ARBA" id="ARBA00022525"/>
    </source>
</evidence>
<dbReference type="SUPFAM" id="SSF51126">
    <property type="entry name" value="Pectin lyase-like"/>
    <property type="match status" value="1"/>
</dbReference>
<comment type="caution">
    <text evidence="16">The sequence shown here is derived from an EMBL/GenBank/DDBJ whole genome shotgun (WGS) entry which is preliminary data.</text>
</comment>
<keyword evidence="10" id="KW-0961">Cell wall biogenesis/degradation</keyword>
<dbReference type="InterPro" id="IPR011050">
    <property type="entry name" value="Pectin_lyase_fold/virulence"/>
</dbReference>
<evidence type="ECO:0000256" key="13">
    <source>
        <dbReference type="PROSITE-ProRule" id="PRU10052"/>
    </source>
</evidence>
<accession>A0AAV9X749</accession>
<dbReference type="PANTHER" id="PTHR31736">
    <property type="match status" value="1"/>
</dbReference>
<dbReference type="AlphaFoldDB" id="A0AAV9X749"/>
<comment type="subcellular location">
    <subcellularLocation>
        <location evidence="1">Secreted</location>
    </subcellularLocation>
</comment>
<evidence type="ECO:0000256" key="7">
    <source>
        <dbReference type="ARBA" id="ARBA00023157"/>
    </source>
</evidence>
<evidence type="ECO:0000256" key="15">
    <source>
        <dbReference type="SAM" id="SignalP"/>
    </source>
</evidence>
<feature type="signal peptide" evidence="15">
    <location>
        <begin position="1"/>
        <end position="22"/>
    </location>
</feature>
<evidence type="ECO:0000256" key="6">
    <source>
        <dbReference type="ARBA" id="ARBA00022801"/>
    </source>
</evidence>
<evidence type="ECO:0000256" key="11">
    <source>
        <dbReference type="ARBA" id="ARBA00038933"/>
    </source>
</evidence>
<feature type="chain" id="PRO_5043317495" description="galacturonan 1,4-alpha-galacturonidase" evidence="15">
    <location>
        <begin position="23"/>
        <end position="445"/>
    </location>
</feature>
<evidence type="ECO:0000256" key="2">
    <source>
        <dbReference type="ARBA" id="ARBA00008834"/>
    </source>
</evidence>
<dbReference type="GO" id="GO:0047911">
    <property type="term" value="F:galacturan 1,4-alpha-galacturonidase activity"/>
    <property type="evidence" value="ECO:0007669"/>
    <property type="project" value="UniProtKB-EC"/>
</dbReference>
<dbReference type="GO" id="GO:0071555">
    <property type="term" value="P:cell wall organization"/>
    <property type="evidence" value="ECO:0007669"/>
    <property type="project" value="UniProtKB-KW"/>
</dbReference>
<keyword evidence="17" id="KW-1185">Reference proteome</keyword>
<keyword evidence="7" id="KW-1015">Disulfide bond</keyword>
<reference evidence="16 17" key="1">
    <citation type="submission" date="2019-10" db="EMBL/GenBank/DDBJ databases">
        <authorList>
            <person name="Palmer J.M."/>
        </authorList>
    </citation>
    <scope>NUCLEOTIDE SEQUENCE [LARGE SCALE GENOMIC DNA]</scope>
    <source>
        <strain evidence="16 17">TWF694</strain>
    </source>
</reference>
<keyword evidence="6 14" id="KW-0378">Hydrolase</keyword>
<dbReference type="PROSITE" id="PS00502">
    <property type="entry name" value="POLYGALACTURONASE"/>
    <property type="match status" value="1"/>
</dbReference>
<evidence type="ECO:0000256" key="4">
    <source>
        <dbReference type="ARBA" id="ARBA00022729"/>
    </source>
</evidence>
<name>A0AAV9X749_9PEZI</name>
<dbReference type="PANTHER" id="PTHR31736:SF14">
    <property type="entry name" value="EXOPOLYGALACTURONASE X-1-RELATED"/>
    <property type="match status" value="1"/>
</dbReference>
<comment type="catalytic activity">
    <reaction evidence="12">
        <text>[(1-&gt;4)-alpha-D-galacturonosyl](n) + H2O = alpha-D-galacturonate + [(1-&gt;4)-alpha-D-galacturonosyl](n-1)</text>
        <dbReference type="Rhea" id="RHEA:14117"/>
        <dbReference type="Rhea" id="RHEA-COMP:14570"/>
        <dbReference type="Rhea" id="RHEA-COMP:14572"/>
        <dbReference type="ChEBI" id="CHEBI:15377"/>
        <dbReference type="ChEBI" id="CHEBI:58658"/>
        <dbReference type="ChEBI" id="CHEBI:140523"/>
        <dbReference type="EC" id="3.2.1.67"/>
    </reaction>
</comment>
<evidence type="ECO:0000256" key="5">
    <source>
        <dbReference type="ARBA" id="ARBA00022737"/>
    </source>
</evidence>
<feature type="active site" evidence="13">
    <location>
        <position position="278"/>
    </location>
</feature>
<comment type="similarity">
    <text evidence="2 14">Belongs to the glycosyl hydrolase 28 family.</text>
</comment>
<gene>
    <name evidence="16" type="ORF">TWF694_011661</name>
</gene>
<evidence type="ECO:0000256" key="14">
    <source>
        <dbReference type="RuleBase" id="RU361169"/>
    </source>
</evidence>
<protein>
    <recommendedName>
        <fullName evidence="11">galacturonan 1,4-alpha-galacturonidase</fullName>
        <ecNumber evidence="11">3.2.1.67</ecNumber>
    </recommendedName>
</protein>
<sequence>MVSIKLVSLIVAAASLIPSVAARTHNGKTTAPRPTLVPHPLTTGKKFPSLGDRSRTCFVDALGNGQDDAPNILAAAKSCNNGGTIALLDDLYTIGSPLDLTFLKHVDFDIQGTIKFTDDIDYWLRHQFHYYYQNITSFWQIGGEDVNMYGSGKGVIDGSGQKWYDLFATQSLNTTFLRPMLIVYSGFHGGQISGLTFRNSPNWHQFIGNCTDMIFDNIHVEAASTSTNIAKNTDGFDTYRSDNIVIQNSVVNNGDDCVSMRGNSTNILIQSLACTGSHGISVGSLGQYYQNQDIVENVYVFNITMQNATDGARIKAWPGVFGEAMPGWVGGGGTGYVNNVTYDTMLLNNVDLAIEITQCYGQKNLTACQLAPSTLEIHNVNFHGFYGVASTHYDPQVGSLICSSPDVCYDIHAWNIHVSSPTAKAPYYSCHNMDPSLLAFTCKSI</sequence>
<dbReference type="Pfam" id="PF00295">
    <property type="entry name" value="Glyco_hydro_28"/>
    <property type="match status" value="1"/>
</dbReference>
<keyword evidence="9 14" id="KW-0326">Glycosidase</keyword>
<dbReference type="InterPro" id="IPR000743">
    <property type="entry name" value="Glyco_hydro_28"/>
</dbReference>
<dbReference type="EMBL" id="JAVHJO010000009">
    <property type="protein sequence ID" value="KAK6537476.1"/>
    <property type="molecule type" value="Genomic_DNA"/>
</dbReference>
<dbReference type="Proteomes" id="UP001365542">
    <property type="component" value="Unassembled WGS sequence"/>
</dbReference>